<name>A0ABY8NLB7_9GAMM</name>
<gene>
    <name evidence="1" type="ORF">PVT68_08940</name>
</gene>
<accession>A0ABY8NLB7</accession>
<keyword evidence="2" id="KW-1185">Reference proteome</keyword>
<organism evidence="1 2">
    <name type="scientific">Microbulbifer bruguierae</name>
    <dbReference type="NCBI Taxonomy" id="3029061"/>
    <lineage>
        <taxon>Bacteria</taxon>
        <taxon>Pseudomonadati</taxon>
        <taxon>Pseudomonadota</taxon>
        <taxon>Gammaproteobacteria</taxon>
        <taxon>Cellvibrionales</taxon>
        <taxon>Microbulbiferaceae</taxon>
        <taxon>Microbulbifer</taxon>
    </lineage>
</organism>
<sequence length="102" mass="11732">MKLHFIEKAKAFQRTDKELNIWKSGNWVLSNDVAEASVGGDIYFHTEQAKPSYFGGEIIEVRKLQEGPDKGRYVITFKMTMAHKGVKTEKQGWGMEKKIIRV</sequence>
<proteinExistence type="predicted"/>
<evidence type="ECO:0000313" key="1">
    <source>
        <dbReference type="EMBL" id="WGL18408.1"/>
    </source>
</evidence>
<dbReference type="Proteomes" id="UP001236500">
    <property type="component" value="Chromosome"/>
</dbReference>
<evidence type="ECO:0000313" key="2">
    <source>
        <dbReference type="Proteomes" id="UP001236500"/>
    </source>
</evidence>
<dbReference type="RefSeq" id="WP_280322392.1">
    <property type="nucleotide sequence ID" value="NZ_CP118605.1"/>
</dbReference>
<reference evidence="1 2" key="1">
    <citation type="submission" date="2023-02" db="EMBL/GenBank/DDBJ databases">
        <title>Description and genomic characterization of Microbulbifer bruguierae sp. nov., isolated from the sediment of mangrove plant Bruguiera sexangula.</title>
        <authorList>
            <person name="Long M."/>
        </authorList>
    </citation>
    <scope>NUCLEOTIDE SEQUENCE [LARGE SCALE GENOMIC DNA]</scope>
    <source>
        <strain evidence="1 2">H12</strain>
    </source>
</reference>
<dbReference type="EMBL" id="CP118605">
    <property type="protein sequence ID" value="WGL18408.1"/>
    <property type="molecule type" value="Genomic_DNA"/>
</dbReference>
<protein>
    <submittedName>
        <fullName evidence="1">Uncharacterized protein</fullName>
    </submittedName>
</protein>